<accession>A0ABQ7QDK7</accession>
<organism evidence="6 7">
    <name type="scientific">Plutella xylostella</name>
    <name type="common">Diamondback moth</name>
    <name type="synonym">Plutella maculipennis</name>
    <dbReference type="NCBI Taxonomy" id="51655"/>
    <lineage>
        <taxon>Eukaryota</taxon>
        <taxon>Metazoa</taxon>
        <taxon>Ecdysozoa</taxon>
        <taxon>Arthropoda</taxon>
        <taxon>Hexapoda</taxon>
        <taxon>Insecta</taxon>
        <taxon>Pterygota</taxon>
        <taxon>Neoptera</taxon>
        <taxon>Endopterygota</taxon>
        <taxon>Lepidoptera</taxon>
        <taxon>Glossata</taxon>
        <taxon>Ditrysia</taxon>
        <taxon>Yponomeutoidea</taxon>
        <taxon>Plutellidae</taxon>
        <taxon>Plutella</taxon>
    </lineage>
</organism>
<sequence>MPAVYTFTRSENEILQDLVRVFSSSRGSAREAWGLQAELLVEPVGWDALWKLSKEFCKKFEARFPCIAYVTVTSVDFENLSANVDVMSVQHESVSLPEEVQDVPLIELWPTEKQREICINAAVTAEFIDLLRFYYNNIWMPWDDQDEKVLLPKTIEERMQLWSDLHNGTIPSCMARQVILLRNSAINAHEKLRQLDSSLCEVDLDDDDDDSLLPPNYISLCAEMNAKLDGLMSKWTLYENPLIREQYMAKMKKKWEQNRSKRNVVALWEGGSIFEFEEISQFLRTKVSSEQTLSVRSSAEEALAVEPEDLVVCSKQYEIPEVPLADISICSFNGSTLLADDTRSCLLMLSGACRLRDLALRCARVNTALAVRGAARVSNCMLSDQPDSCQSDFAQGIVAMSGANMIIEDCTFENFYSGIVVHKGAQIELRNCVIKKCGVGIQMYSGAQVTLANTTVAECTEQCIRCEVDGATDRSKSNTIEGLNIKSLCTIGSGDLQKEILVVQQDSNLM</sequence>
<keyword evidence="2" id="KW-0963">Cytoplasm</keyword>
<protein>
    <submittedName>
        <fullName evidence="6">Uncharacterized protein</fullName>
    </submittedName>
</protein>
<dbReference type="PANTHER" id="PTHR14695:SF4">
    <property type="entry name" value="PROTEIN NESSUN DORMA"/>
    <property type="match status" value="1"/>
</dbReference>
<comment type="caution">
    <text evidence="6">The sequence shown here is derived from an EMBL/GenBank/DDBJ whole genome shotgun (WGS) entry which is preliminary data.</text>
</comment>
<comment type="subcellular location">
    <subcellularLocation>
        <location evidence="1">Cytoplasm</location>
        <location evidence="1">Cytoskeleton</location>
        <location evidence="1">Spindle</location>
    </subcellularLocation>
</comment>
<dbReference type="Gene3D" id="2.160.20.10">
    <property type="entry name" value="Single-stranded right-handed beta-helix, Pectin lyase-like"/>
    <property type="match status" value="1"/>
</dbReference>
<keyword evidence="3" id="KW-0206">Cytoskeleton</keyword>
<dbReference type="InterPro" id="IPR012334">
    <property type="entry name" value="Pectin_lyas_fold"/>
</dbReference>
<feature type="domain" description="SHC SH2" evidence="5">
    <location>
        <begin position="28"/>
        <end position="244"/>
    </location>
</feature>
<dbReference type="InterPro" id="IPR039448">
    <property type="entry name" value="Beta_helix"/>
</dbReference>
<dbReference type="PANTHER" id="PTHR14695">
    <property type="entry name" value="SHC SH2-DOMAIN BINDING PROTEIN 1-RELATED"/>
    <property type="match status" value="1"/>
</dbReference>
<dbReference type="SUPFAM" id="SSF51126">
    <property type="entry name" value="Pectin lyase-like"/>
    <property type="match status" value="1"/>
</dbReference>
<keyword evidence="7" id="KW-1185">Reference proteome</keyword>
<dbReference type="InterPro" id="IPR045140">
    <property type="entry name" value="SHCBP1-like"/>
</dbReference>
<gene>
    <name evidence="6" type="ORF">JYU34_011798</name>
</gene>
<feature type="domain" description="Right handed beta helix" evidence="4">
    <location>
        <begin position="377"/>
        <end position="494"/>
    </location>
</feature>
<evidence type="ECO:0000256" key="2">
    <source>
        <dbReference type="ARBA" id="ARBA00022490"/>
    </source>
</evidence>
<evidence type="ECO:0000313" key="6">
    <source>
        <dbReference type="EMBL" id="KAG7303312.1"/>
    </source>
</evidence>
<evidence type="ECO:0000256" key="3">
    <source>
        <dbReference type="ARBA" id="ARBA00023212"/>
    </source>
</evidence>
<dbReference type="Pfam" id="PF23762">
    <property type="entry name" value="SHCBP_N"/>
    <property type="match status" value="1"/>
</dbReference>
<evidence type="ECO:0000256" key="1">
    <source>
        <dbReference type="ARBA" id="ARBA00004186"/>
    </source>
</evidence>
<dbReference type="EMBL" id="JAHIBW010000016">
    <property type="protein sequence ID" value="KAG7303312.1"/>
    <property type="molecule type" value="Genomic_DNA"/>
</dbReference>
<evidence type="ECO:0000259" key="4">
    <source>
        <dbReference type="Pfam" id="PF13229"/>
    </source>
</evidence>
<dbReference type="InterPro" id="IPR011050">
    <property type="entry name" value="Pectin_lyase_fold/virulence"/>
</dbReference>
<reference evidence="6 7" key="1">
    <citation type="submission" date="2021-06" db="EMBL/GenBank/DDBJ databases">
        <title>A haploid diamondback moth (Plutella xylostella L.) genome assembly resolves 31 chromosomes and identifies a diamide resistance mutation.</title>
        <authorList>
            <person name="Ward C.M."/>
            <person name="Perry K.D."/>
            <person name="Baker G."/>
            <person name="Powis K."/>
            <person name="Heckel D.G."/>
            <person name="Baxter S.W."/>
        </authorList>
    </citation>
    <scope>NUCLEOTIDE SEQUENCE [LARGE SCALE GENOMIC DNA]</scope>
    <source>
        <strain evidence="6 7">LV</strain>
        <tissue evidence="6">Single pupa</tissue>
    </source>
</reference>
<evidence type="ECO:0000259" key="5">
    <source>
        <dbReference type="Pfam" id="PF23762"/>
    </source>
</evidence>
<name>A0ABQ7QDK7_PLUXY</name>
<dbReference type="Pfam" id="PF13229">
    <property type="entry name" value="Beta_helix"/>
    <property type="match status" value="1"/>
</dbReference>
<dbReference type="SMART" id="SM00710">
    <property type="entry name" value="PbH1"/>
    <property type="match status" value="4"/>
</dbReference>
<dbReference type="InterPro" id="IPR057508">
    <property type="entry name" value="SHCBP-like_N"/>
</dbReference>
<evidence type="ECO:0000313" key="7">
    <source>
        <dbReference type="Proteomes" id="UP000823941"/>
    </source>
</evidence>
<dbReference type="InterPro" id="IPR006626">
    <property type="entry name" value="PbH1"/>
</dbReference>
<dbReference type="Proteomes" id="UP000823941">
    <property type="component" value="Chromosome 16"/>
</dbReference>
<proteinExistence type="predicted"/>